<protein>
    <submittedName>
        <fullName evidence="1">Uncharacterized protein</fullName>
    </submittedName>
</protein>
<accession>A0A1F7IA47</accession>
<name>A0A1F7IA47_9BACT</name>
<gene>
    <name evidence="1" type="ORF">A3A74_07000</name>
</gene>
<dbReference type="AlphaFoldDB" id="A0A1F7IA47"/>
<dbReference type="Proteomes" id="UP000179270">
    <property type="component" value="Unassembled WGS sequence"/>
</dbReference>
<evidence type="ECO:0000313" key="1">
    <source>
        <dbReference type="EMBL" id="OGK40227.1"/>
    </source>
</evidence>
<dbReference type="EMBL" id="MGAF01000034">
    <property type="protein sequence ID" value="OGK40227.1"/>
    <property type="molecule type" value="Genomic_DNA"/>
</dbReference>
<comment type="caution">
    <text evidence="1">The sequence shown here is derived from an EMBL/GenBank/DDBJ whole genome shotgun (WGS) entry which is preliminary data.</text>
</comment>
<proteinExistence type="predicted"/>
<organism evidence="1 2">
    <name type="scientific">Candidatus Roizmanbacteria bacterium RIFCSPLOWO2_01_FULL_35_13</name>
    <dbReference type="NCBI Taxonomy" id="1802055"/>
    <lineage>
        <taxon>Bacteria</taxon>
        <taxon>Candidatus Roizmaniibacteriota</taxon>
    </lineage>
</organism>
<sequence>MSEKPQSHHKGFHLPTLAVGFYRVTESLNNAIEGSQPEIKGPYPNKLSATPLPQRMNARIYFPISRVEFHFFKPEGAIPPNPVELEKFE</sequence>
<evidence type="ECO:0000313" key="2">
    <source>
        <dbReference type="Proteomes" id="UP000179270"/>
    </source>
</evidence>
<reference evidence="1 2" key="1">
    <citation type="journal article" date="2016" name="Nat. Commun.">
        <title>Thousands of microbial genomes shed light on interconnected biogeochemical processes in an aquifer system.</title>
        <authorList>
            <person name="Anantharaman K."/>
            <person name="Brown C.T."/>
            <person name="Hug L.A."/>
            <person name="Sharon I."/>
            <person name="Castelle C.J."/>
            <person name="Probst A.J."/>
            <person name="Thomas B.C."/>
            <person name="Singh A."/>
            <person name="Wilkins M.J."/>
            <person name="Karaoz U."/>
            <person name="Brodie E.L."/>
            <person name="Williams K.H."/>
            <person name="Hubbard S.S."/>
            <person name="Banfield J.F."/>
        </authorList>
    </citation>
    <scope>NUCLEOTIDE SEQUENCE [LARGE SCALE GENOMIC DNA]</scope>
</reference>